<gene>
    <name evidence="5" type="ORF">ITP53_03310</name>
</gene>
<sequence>MAQSPPARSRLLTLAGHAEQVLREMIFSGELAPGVRISTDEAAEKLGMSPIPVREALRSLASRGLVEAIARRGFRVRAADRADFAETYQLRLLLDPFATKLAVPRMDADAIAAMDRALDDLERTILSDDAESYEPDHRAFHFSIYNHSGSRWLIDIQAMLWENSQRYQRLSATVRGTPEDRVAEHRAIAGACRRGDAEETARLVHQHLDFTQAVVVPVLEASNQEK</sequence>
<keyword evidence="6" id="KW-1185">Reference proteome</keyword>
<reference evidence="5" key="1">
    <citation type="submission" date="2020-11" db="EMBL/GenBank/DDBJ databases">
        <title>Whole-genome analyses of Nonomuraea sp. K274.</title>
        <authorList>
            <person name="Veyisoglu A."/>
        </authorList>
    </citation>
    <scope>NUCLEOTIDE SEQUENCE</scope>
    <source>
        <strain evidence="5">K274</strain>
    </source>
</reference>
<accession>A0A931A235</accession>
<dbReference type="Pfam" id="PF00392">
    <property type="entry name" value="GntR"/>
    <property type="match status" value="1"/>
</dbReference>
<dbReference type="InterPro" id="IPR000485">
    <property type="entry name" value="AsnC-type_HTH_dom"/>
</dbReference>
<dbReference type="CDD" id="cd07377">
    <property type="entry name" value="WHTH_GntR"/>
    <property type="match status" value="1"/>
</dbReference>
<dbReference type="PRINTS" id="PR00033">
    <property type="entry name" value="HTHASNC"/>
</dbReference>
<dbReference type="Pfam" id="PF07729">
    <property type="entry name" value="FCD"/>
    <property type="match status" value="1"/>
</dbReference>
<comment type="caution">
    <text evidence="5">The sequence shown here is derived from an EMBL/GenBank/DDBJ whole genome shotgun (WGS) entry which is preliminary data.</text>
</comment>
<dbReference type="InterPro" id="IPR036390">
    <property type="entry name" value="WH_DNA-bd_sf"/>
</dbReference>
<evidence type="ECO:0000259" key="4">
    <source>
        <dbReference type="PROSITE" id="PS50949"/>
    </source>
</evidence>
<proteinExistence type="predicted"/>
<dbReference type="Proteomes" id="UP000605361">
    <property type="component" value="Unassembled WGS sequence"/>
</dbReference>
<dbReference type="GO" id="GO:0003700">
    <property type="term" value="F:DNA-binding transcription factor activity"/>
    <property type="evidence" value="ECO:0007669"/>
    <property type="project" value="InterPro"/>
</dbReference>
<dbReference type="SMART" id="SM00345">
    <property type="entry name" value="HTH_GNTR"/>
    <property type="match status" value="1"/>
</dbReference>
<dbReference type="GO" id="GO:0043565">
    <property type="term" value="F:sequence-specific DNA binding"/>
    <property type="evidence" value="ECO:0007669"/>
    <property type="project" value="InterPro"/>
</dbReference>
<dbReference type="InterPro" id="IPR000524">
    <property type="entry name" value="Tscrpt_reg_HTH_GntR"/>
</dbReference>
<dbReference type="SMART" id="SM00895">
    <property type="entry name" value="FCD"/>
    <property type="match status" value="1"/>
</dbReference>
<dbReference type="SUPFAM" id="SSF46785">
    <property type="entry name" value="Winged helix' DNA-binding domain"/>
    <property type="match status" value="1"/>
</dbReference>
<dbReference type="PANTHER" id="PTHR43537">
    <property type="entry name" value="TRANSCRIPTIONAL REGULATOR, GNTR FAMILY"/>
    <property type="match status" value="1"/>
</dbReference>
<dbReference type="EMBL" id="JADOGI010000005">
    <property type="protein sequence ID" value="MBF8184786.1"/>
    <property type="molecule type" value="Genomic_DNA"/>
</dbReference>
<evidence type="ECO:0000256" key="1">
    <source>
        <dbReference type="ARBA" id="ARBA00023015"/>
    </source>
</evidence>
<evidence type="ECO:0000256" key="3">
    <source>
        <dbReference type="ARBA" id="ARBA00023163"/>
    </source>
</evidence>
<dbReference type="RefSeq" id="WP_195893769.1">
    <property type="nucleotide sequence ID" value="NZ_JADOGI010000005.1"/>
</dbReference>
<evidence type="ECO:0000256" key="2">
    <source>
        <dbReference type="ARBA" id="ARBA00023125"/>
    </source>
</evidence>
<dbReference type="Gene3D" id="1.20.120.530">
    <property type="entry name" value="GntR ligand-binding domain-like"/>
    <property type="match status" value="1"/>
</dbReference>
<dbReference type="PROSITE" id="PS50949">
    <property type="entry name" value="HTH_GNTR"/>
    <property type="match status" value="1"/>
</dbReference>
<name>A0A931A235_9ACTN</name>
<dbReference type="InterPro" id="IPR036388">
    <property type="entry name" value="WH-like_DNA-bd_sf"/>
</dbReference>
<dbReference type="Gene3D" id="1.10.10.10">
    <property type="entry name" value="Winged helix-like DNA-binding domain superfamily/Winged helix DNA-binding domain"/>
    <property type="match status" value="1"/>
</dbReference>
<dbReference type="SUPFAM" id="SSF48008">
    <property type="entry name" value="GntR ligand-binding domain-like"/>
    <property type="match status" value="1"/>
</dbReference>
<evidence type="ECO:0000313" key="5">
    <source>
        <dbReference type="EMBL" id="MBF8184786.1"/>
    </source>
</evidence>
<keyword evidence="1" id="KW-0805">Transcription regulation</keyword>
<keyword evidence="2" id="KW-0238">DNA-binding</keyword>
<feature type="domain" description="HTH gntR-type" evidence="4">
    <location>
        <begin position="12"/>
        <end position="79"/>
    </location>
</feature>
<dbReference type="PANTHER" id="PTHR43537:SF24">
    <property type="entry name" value="GLUCONATE OPERON TRANSCRIPTIONAL REPRESSOR"/>
    <property type="match status" value="1"/>
</dbReference>
<keyword evidence="3" id="KW-0804">Transcription</keyword>
<protein>
    <submittedName>
        <fullName evidence="5">GntR family transcriptional regulator</fullName>
    </submittedName>
</protein>
<dbReference type="AlphaFoldDB" id="A0A931A235"/>
<evidence type="ECO:0000313" key="6">
    <source>
        <dbReference type="Proteomes" id="UP000605361"/>
    </source>
</evidence>
<dbReference type="InterPro" id="IPR011711">
    <property type="entry name" value="GntR_C"/>
</dbReference>
<organism evidence="5 6">
    <name type="scientific">Nonomuraea cypriaca</name>
    <dbReference type="NCBI Taxonomy" id="1187855"/>
    <lineage>
        <taxon>Bacteria</taxon>
        <taxon>Bacillati</taxon>
        <taxon>Actinomycetota</taxon>
        <taxon>Actinomycetes</taxon>
        <taxon>Streptosporangiales</taxon>
        <taxon>Streptosporangiaceae</taxon>
        <taxon>Nonomuraea</taxon>
    </lineage>
</organism>
<dbReference type="InterPro" id="IPR008920">
    <property type="entry name" value="TF_FadR/GntR_C"/>
</dbReference>